<feature type="domain" description="ATPase AAA-type core" evidence="2">
    <location>
        <begin position="127"/>
        <end position="257"/>
    </location>
</feature>
<protein>
    <submittedName>
        <fullName evidence="3">Uncharacterized protein</fullName>
    </submittedName>
</protein>
<organism evidence="3 4">
    <name type="scientific">candidate division MSBL1 archaeon SCGC-AAA261G05</name>
    <dbReference type="NCBI Taxonomy" id="1698276"/>
    <lineage>
        <taxon>Archaea</taxon>
        <taxon>Methanobacteriati</taxon>
        <taxon>Methanobacteriota</taxon>
        <taxon>candidate division MSBL1</taxon>
    </lineage>
</organism>
<keyword evidence="4" id="KW-1185">Reference proteome</keyword>
<dbReference type="Pfam" id="PF13304">
    <property type="entry name" value="AAA_21"/>
    <property type="match status" value="1"/>
</dbReference>
<reference evidence="3 4" key="1">
    <citation type="journal article" date="2016" name="Sci. Rep.">
        <title>Metabolic traits of an uncultured archaeal lineage -MSBL1- from brine pools of the Red Sea.</title>
        <authorList>
            <person name="Mwirichia R."/>
            <person name="Alam I."/>
            <person name="Rashid M."/>
            <person name="Vinu M."/>
            <person name="Ba-Alawi W."/>
            <person name="Anthony Kamau A."/>
            <person name="Kamanda Ngugi D."/>
            <person name="Goker M."/>
            <person name="Klenk H.P."/>
            <person name="Bajic V."/>
            <person name="Stingl U."/>
        </authorList>
    </citation>
    <scope>NUCLEOTIDE SEQUENCE [LARGE SCALE GENOMIC DNA]</scope>
    <source>
        <strain evidence="3">SCGC-AAA261G05</strain>
    </source>
</reference>
<dbReference type="EMBL" id="LHYA01000036">
    <property type="protein sequence ID" value="KXB03215.1"/>
    <property type="molecule type" value="Genomic_DNA"/>
</dbReference>
<sequence length="648" mass="73581">MKQRLMKLTELSLKNYSTIDSQTLDGLSDFNIIIGPNNSGKSSILKAIDKIQQFESGRSPLNDTEVYLEDRRRAVRIIYTFEDQSFELWSSSGDLRLKNEENKKEQFGKITTLFCEEGRLNSYKKEDPGRYLSGLFSDLGYEKTYEISEKIEDDLRKIADPNIQGVSGPIVGKAETVRLACEPGERVIEPELERHGSGVRSLALLLTEIYVNDPDIILLDEPELGLNPAGKRCFLQRLIDLSDDYQIFISTQDSSFVNPLFWKDDENKVSVFHYSISRVIQGREAFVNVEVDEPKTFAGYLPQSTTLKDAHIYVEGKEDVRVFRAYLQRYLEEKSEHFDSKGDVLNRAEIYHLGGSNWEHFLSTIPGAPYSSLVVLDGNMEGQAETVVKRYRDSGYDNLPSFLKCDNLEEVSRSLSTEDEIPVYCLQKDDISEYAGVEDKREAEPQAWKQDSIPGEIEDLFDILFLGGVKVYQAGSIDSGELNKWQEANGNWEAREGELHQTHKSGNNVITLSGFQLKDGIFEADINSVDGGAGQQLIWRGDGDVASNYYIFGTGNLSSDNPIVRAGVYKDGKPQWIKKKNIKNGDLELGQNEFHTYKAEFKGNVHKVYIDNHLVWKIKDDKIEEAGLVGFHCGRHTSFRNVKVWKWN</sequence>
<comment type="caution">
    <text evidence="3">The sequence shown here is derived from an EMBL/GenBank/DDBJ whole genome shotgun (WGS) entry which is preliminary data.</text>
</comment>
<dbReference type="PANTHER" id="PTHR43581">
    <property type="entry name" value="ATP/GTP PHOSPHATASE"/>
    <property type="match status" value="1"/>
</dbReference>
<dbReference type="GO" id="GO:0016887">
    <property type="term" value="F:ATP hydrolysis activity"/>
    <property type="evidence" value="ECO:0007669"/>
    <property type="project" value="InterPro"/>
</dbReference>
<dbReference type="Gene3D" id="2.60.120.560">
    <property type="entry name" value="Exo-inulinase, domain 1"/>
    <property type="match status" value="1"/>
</dbReference>
<dbReference type="Proteomes" id="UP000070405">
    <property type="component" value="Unassembled WGS sequence"/>
</dbReference>
<accession>A0A133V9X8</accession>
<evidence type="ECO:0000259" key="1">
    <source>
        <dbReference type="Pfam" id="PF13175"/>
    </source>
</evidence>
<dbReference type="Gene3D" id="3.40.50.300">
    <property type="entry name" value="P-loop containing nucleotide triphosphate hydrolases"/>
    <property type="match status" value="1"/>
</dbReference>
<feature type="domain" description="Endonuclease GajA/Old nuclease/RecF-like AAA" evidence="1">
    <location>
        <begin position="6"/>
        <end position="84"/>
    </location>
</feature>
<dbReference type="GO" id="GO:0005524">
    <property type="term" value="F:ATP binding"/>
    <property type="evidence" value="ECO:0007669"/>
    <property type="project" value="InterPro"/>
</dbReference>
<dbReference type="PANTHER" id="PTHR43581:SF4">
    <property type="entry name" value="ATP_GTP PHOSPHATASE"/>
    <property type="match status" value="1"/>
</dbReference>
<dbReference type="InterPro" id="IPR051396">
    <property type="entry name" value="Bact_Antivir_Def_Nuclease"/>
</dbReference>
<dbReference type="AlphaFoldDB" id="A0A133V9X8"/>
<name>A0A133V9X8_9EURY</name>
<dbReference type="Pfam" id="PF13175">
    <property type="entry name" value="AAA_15"/>
    <property type="match status" value="1"/>
</dbReference>
<dbReference type="InterPro" id="IPR027417">
    <property type="entry name" value="P-loop_NTPase"/>
</dbReference>
<evidence type="ECO:0000259" key="2">
    <source>
        <dbReference type="Pfam" id="PF13304"/>
    </source>
</evidence>
<dbReference type="SUPFAM" id="SSF52540">
    <property type="entry name" value="P-loop containing nucleoside triphosphate hydrolases"/>
    <property type="match status" value="1"/>
</dbReference>
<evidence type="ECO:0000313" key="3">
    <source>
        <dbReference type="EMBL" id="KXB03215.1"/>
    </source>
</evidence>
<proteinExistence type="predicted"/>
<dbReference type="InterPro" id="IPR003959">
    <property type="entry name" value="ATPase_AAA_core"/>
</dbReference>
<evidence type="ECO:0000313" key="4">
    <source>
        <dbReference type="Proteomes" id="UP000070405"/>
    </source>
</evidence>
<dbReference type="InterPro" id="IPR041685">
    <property type="entry name" value="AAA_GajA/Old/RecF-like"/>
</dbReference>
<gene>
    <name evidence="3" type="ORF">AKJ47_02665</name>
</gene>